<dbReference type="Proteomes" id="UP000824120">
    <property type="component" value="Chromosome 9"/>
</dbReference>
<organism evidence="2 3">
    <name type="scientific">Solanum commersonii</name>
    <name type="common">Commerson's wild potato</name>
    <name type="synonym">Commerson's nightshade</name>
    <dbReference type="NCBI Taxonomy" id="4109"/>
    <lineage>
        <taxon>Eukaryota</taxon>
        <taxon>Viridiplantae</taxon>
        <taxon>Streptophyta</taxon>
        <taxon>Embryophyta</taxon>
        <taxon>Tracheophyta</taxon>
        <taxon>Spermatophyta</taxon>
        <taxon>Magnoliopsida</taxon>
        <taxon>eudicotyledons</taxon>
        <taxon>Gunneridae</taxon>
        <taxon>Pentapetalae</taxon>
        <taxon>asterids</taxon>
        <taxon>lamiids</taxon>
        <taxon>Solanales</taxon>
        <taxon>Solanaceae</taxon>
        <taxon>Solanoideae</taxon>
        <taxon>Solaneae</taxon>
        <taxon>Solanum</taxon>
    </lineage>
</organism>
<gene>
    <name evidence="2" type="ORF">H5410_044492</name>
</gene>
<evidence type="ECO:0000313" key="3">
    <source>
        <dbReference type="Proteomes" id="UP000824120"/>
    </source>
</evidence>
<accession>A0A9J5X888</accession>
<dbReference type="EMBL" id="JACXVP010000009">
    <property type="protein sequence ID" value="KAG5584058.1"/>
    <property type="molecule type" value="Genomic_DNA"/>
</dbReference>
<feature type="compositionally biased region" description="Low complexity" evidence="1">
    <location>
        <begin position="17"/>
        <end position="28"/>
    </location>
</feature>
<reference evidence="2 3" key="1">
    <citation type="submission" date="2020-09" db="EMBL/GenBank/DDBJ databases">
        <title>De no assembly of potato wild relative species, Solanum commersonii.</title>
        <authorList>
            <person name="Cho K."/>
        </authorList>
    </citation>
    <scope>NUCLEOTIDE SEQUENCE [LARGE SCALE GENOMIC DNA]</scope>
    <source>
        <strain evidence="2">LZ3.2</strain>
        <tissue evidence="2">Leaf</tissue>
    </source>
</reference>
<keyword evidence="3" id="KW-1185">Reference proteome</keyword>
<proteinExistence type="predicted"/>
<feature type="region of interest" description="Disordered" evidence="1">
    <location>
        <begin position="1"/>
        <end position="28"/>
    </location>
</feature>
<name>A0A9J5X888_SOLCO</name>
<dbReference type="AlphaFoldDB" id="A0A9J5X888"/>
<evidence type="ECO:0000313" key="2">
    <source>
        <dbReference type="EMBL" id="KAG5584058.1"/>
    </source>
</evidence>
<evidence type="ECO:0000256" key="1">
    <source>
        <dbReference type="SAM" id="MobiDB-lite"/>
    </source>
</evidence>
<protein>
    <submittedName>
        <fullName evidence="2">Uncharacterized protein</fullName>
    </submittedName>
</protein>
<sequence>MANSHAKNVPPPPPSLQSPTLSSLAPSPSCVCKEATQTTDIEILGVYGSSSSIHSVNSPSIKRGSMLNTGEGTYVVREKGPMLKFLEQQQRTHQH</sequence>
<comment type="caution">
    <text evidence="2">The sequence shown here is derived from an EMBL/GenBank/DDBJ whole genome shotgun (WGS) entry which is preliminary data.</text>
</comment>